<evidence type="ECO:0000256" key="15">
    <source>
        <dbReference type="ARBA" id="ARBA00032395"/>
    </source>
</evidence>
<keyword evidence="6" id="KW-0813">Transport</keyword>
<evidence type="ECO:0000256" key="10">
    <source>
        <dbReference type="ARBA" id="ARBA00022946"/>
    </source>
</evidence>
<evidence type="ECO:0000256" key="11">
    <source>
        <dbReference type="ARBA" id="ARBA00022982"/>
    </source>
</evidence>
<comment type="subunit">
    <text evidence="4">Complex I is composed of 45 different subunits.</text>
</comment>
<dbReference type="Proteomes" id="UP001153620">
    <property type="component" value="Chromosome 1"/>
</dbReference>
<comment type="subcellular location">
    <subcellularLocation>
        <location evidence="2">Mitochondrion inner membrane</location>
        <topology evidence="2">Single-pass membrane protein</topology>
    </subcellularLocation>
</comment>
<reference evidence="19" key="1">
    <citation type="submission" date="2022-01" db="EMBL/GenBank/DDBJ databases">
        <authorList>
            <person name="King R."/>
        </authorList>
    </citation>
    <scope>NUCLEOTIDE SEQUENCE</scope>
</reference>
<evidence type="ECO:0000256" key="3">
    <source>
        <dbReference type="ARBA" id="ARBA00007152"/>
    </source>
</evidence>
<evidence type="ECO:0000313" key="19">
    <source>
        <dbReference type="EMBL" id="CAG9800483.1"/>
    </source>
</evidence>
<keyword evidence="9" id="KW-0999">Mitochondrion inner membrane</keyword>
<dbReference type="Pfam" id="PF09781">
    <property type="entry name" value="NDUF_B5"/>
    <property type="match status" value="1"/>
</dbReference>
<dbReference type="PANTHER" id="PTHR13178:SF0">
    <property type="entry name" value="NADH DEHYDROGENASE [UBIQUINONE] 1 BETA SUBCOMPLEX SUBUNIT 5, MITOCHONDRIAL"/>
    <property type="match status" value="1"/>
</dbReference>
<protein>
    <recommendedName>
        <fullName evidence="5">NADH dehydrogenase [ubiquinone] 1 beta subcomplex subunit 5, mitochondrial</fullName>
    </recommendedName>
    <alternativeName>
        <fullName evidence="16">Complex I-SGDH</fullName>
    </alternativeName>
    <alternativeName>
        <fullName evidence="15">NADH-ubiquinone oxidoreductase SGDH subunit</fullName>
    </alternativeName>
</protein>
<comment type="similarity">
    <text evidence="3">Belongs to the complex I NDUFB5 subunit family.</text>
</comment>
<dbReference type="InterPro" id="IPR019173">
    <property type="entry name" value="NADH_UbQ_OxRdtase_B5_su"/>
</dbReference>
<evidence type="ECO:0000256" key="8">
    <source>
        <dbReference type="ARBA" id="ARBA00022692"/>
    </source>
</evidence>
<evidence type="ECO:0000256" key="1">
    <source>
        <dbReference type="ARBA" id="ARBA00003195"/>
    </source>
</evidence>
<evidence type="ECO:0000256" key="9">
    <source>
        <dbReference type="ARBA" id="ARBA00022792"/>
    </source>
</evidence>
<keyword evidence="11" id="KW-0249">Electron transport</keyword>
<dbReference type="AlphaFoldDB" id="A0A9N9WP94"/>
<reference evidence="19" key="2">
    <citation type="submission" date="2022-10" db="EMBL/GenBank/DDBJ databases">
        <authorList>
            <consortium name="ENA_rothamsted_submissions"/>
            <consortium name="culmorum"/>
            <person name="King R."/>
        </authorList>
    </citation>
    <scope>NUCLEOTIDE SEQUENCE</scope>
</reference>
<evidence type="ECO:0000256" key="12">
    <source>
        <dbReference type="ARBA" id="ARBA00022989"/>
    </source>
</evidence>
<keyword evidence="7" id="KW-0679">Respiratory chain</keyword>
<keyword evidence="8 18" id="KW-0812">Transmembrane</keyword>
<keyword evidence="17" id="KW-0175">Coiled coil</keyword>
<evidence type="ECO:0000256" key="6">
    <source>
        <dbReference type="ARBA" id="ARBA00022448"/>
    </source>
</evidence>
<keyword evidence="13" id="KW-0496">Mitochondrion</keyword>
<evidence type="ECO:0000256" key="14">
    <source>
        <dbReference type="ARBA" id="ARBA00023136"/>
    </source>
</evidence>
<evidence type="ECO:0000256" key="13">
    <source>
        <dbReference type="ARBA" id="ARBA00023128"/>
    </source>
</evidence>
<name>A0A9N9WP94_9DIPT</name>
<evidence type="ECO:0000256" key="16">
    <source>
        <dbReference type="ARBA" id="ARBA00032550"/>
    </source>
</evidence>
<evidence type="ECO:0000256" key="7">
    <source>
        <dbReference type="ARBA" id="ARBA00022660"/>
    </source>
</evidence>
<comment type="function">
    <text evidence="1">Accessory subunit of the mitochondrial membrane respiratory chain NADH dehydrogenase (Complex I), that is believed not to be involved in catalysis. Complex I functions in the transfer of electrons from NADH to the respiratory chain. The immediate electron acceptor for the enzyme is believed to be ubiquinone.</text>
</comment>
<feature type="coiled-coil region" evidence="17">
    <location>
        <begin position="116"/>
        <end position="155"/>
    </location>
</feature>
<dbReference type="PANTHER" id="PTHR13178">
    <property type="entry name" value="NADH-UBIQUINONE OXIDOREDUCTASE SGDH SUBUNIT"/>
    <property type="match status" value="1"/>
</dbReference>
<evidence type="ECO:0000256" key="18">
    <source>
        <dbReference type="SAM" id="Phobius"/>
    </source>
</evidence>
<evidence type="ECO:0000256" key="4">
    <source>
        <dbReference type="ARBA" id="ARBA00011533"/>
    </source>
</evidence>
<keyword evidence="20" id="KW-1185">Reference proteome</keyword>
<feature type="transmembrane region" description="Helical" evidence="18">
    <location>
        <begin position="57"/>
        <end position="79"/>
    </location>
</feature>
<sequence length="182" mass="21439">MPIISKLSNITRLSSLLRSPAASSIIQNAARNMSAHGPRVFPMIPTRMQWHKFKDTFHFFVMLGVIPVTGIIFYSNVFIGPAQLTETPEGYEPNHWEYHRHPISRFISRYIHNSPQEEYEKQCHVINEEMQKMRLRKLEAEIKAKMAERRDYQAYYYRPVMAKYHRVAKQVADELEALDGER</sequence>
<evidence type="ECO:0000256" key="2">
    <source>
        <dbReference type="ARBA" id="ARBA00004434"/>
    </source>
</evidence>
<dbReference type="GO" id="GO:0005743">
    <property type="term" value="C:mitochondrial inner membrane"/>
    <property type="evidence" value="ECO:0007669"/>
    <property type="project" value="UniProtKB-SubCell"/>
</dbReference>
<keyword evidence="12 18" id="KW-1133">Transmembrane helix</keyword>
<gene>
    <name evidence="19" type="ORF">CHIRRI_LOCUS3426</name>
</gene>
<evidence type="ECO:0000256" key="5">
    <source>
        <dbReference type="ARBA" id="ARBA00015175"/>
    </source>
</evidence>
<proteinExistence type="inferred from homology"/>
<keyword evidence="10" id="KW-0809">Transit peptide</keyword>
<accession>A0A9N9WP94</accession>
<evidence type="ECO:0000313" key="20">
    <source>
        <dbReference type="Proteomes" id="UP001153620"/>
    </source>
</evidence>
<evidence type="ECO:0000256" key="17">
    <source>
        <dbReference type="SAM" id="Coils"/>
    </source>
</evidence>
<dbReference type="EMBL" id="OU895877">
    <property type="protein sequence ID" value="CAG9800483.1"/>
    <property type="molecule type" value="Genomic_DNA"/>
</dbReference>
<dbReference type="OrthoDB" id="9995605at2759"/>
<organism evidence="19 20">
    <name type="scientific">Chironomus riparius</name>
    <dbReference type="NCBI Taxonomy" id="315576"/>
    <lineage>
        <taxon>Eukaryota</taxon>
        <taxon>Metazoa</taxon>
        <taxon>Ecdysozoa</taxon>
        <taxon>Arthropoda</taxon>
        <taxon>Hexapoda</taxon>
        <taxon>Insecta</taxon>
        <taxon>Pterygota</taxon>
        <taxon>Neoptera</taxon>
        <taxon>Endopterygota</taxon>
        <taxon>Diptera</taxon>
        <taxon>Nematocera</taxon>
        <taxon>Chironomoidea</taxon>
        <taxon>Chironomidae</taxon>
        <taxon>Chironominae</taxon>
        <taxon>Chironomus</taxon>
    </lineage>
</organism>
<keyword evidence="14 18" id="KW-0472">Membrane</keyword>